<dbReference type="Pfam" id="PF11848">
    <property type="entry name" value="DUF3368"/>
    <property type="match status" value="1"/>
</dbReference>
<reference evidence="1 2" key="1">
    <citation type="journal article" date="2019" name="Front. Microbiol.">
        <title>Genomic Features for Desiccation Tolerance and Sugar Biosynthesis in the Extremophile Gloeocapsopsis sp. UTEX B3054.</title>
        <authorList>
            <person name="Urrejola C."/>
            <person name="Alcorta J."/>
            <person name="Salas L."/>
            <person name="Vasquez M."/>
            <person name="Polz M.F."/>
            <person name="Vicuna R."/>
            <person name="Diez B."/>
        </authorList>
    </citation>
    <scope>NUCLEOTIDE SEQUENCE [LARGE SCALE GENOMIC DNA]</scope>
    <source>
        <strain evidence="1 2">1H9</strain>
    </source>
</reference>
<dbReference type="AlphaFoldDB" id="A0A6N8FWK3"/>
<evidence type="ECO:0008006" key="3">
    <source>
        <dbReference type="Google" id="ProtNLM"/>
    </source>
</evidence>
<dbReference type="PANTHER" id="PTHR39550">
    <property type="entry name" value="SLL0658 PROTEIN"/>
    <property type="match status" value="1"/>
</dbReference>
<name>A0A6N8FWK3_9CHRO</name>
<keyword evidence="2" id="KW-1185">Reference proteome</keyword>
<sequence>MQSATDQEFVNTLRAELDPGEAEAIALAIELNADHLLMDERLGRAAAMRVGLQVTGVLGILIAAKRNNLIQEVKPLLDALIEQVGFWIDARLYAEVLQAVDESA</sequence>
<dbReference type="EMBL" id="NAPY01000015">
    <property type="protein sequence ID" value="MUL36982.1"/>
    <property type="molecule type" value="Genomic_DNA"/>
</dbReference>
<evidence type="ECO:0000313" key="2">
    <source>
        <dbReference type="Proteomes" id="UP000441797"/>
    </source>
</evidence>
<comment type="caution">
    <text evidence="1">The sequence shown here is derived from an EMBL/GenBank/DDBJ whole genome shotgun (WGS) entry which is preliminary data.</text>
</comment>
<dbReference type="InterPro" id="IPR021799">
    <property type="entry name" value="PIN-like_prokaryotic"/>
</dbReference>
<organism evidence="1 2">
    <name type="scientific">Gloeocapsopsis dulcis AAB1 = 1H9</name>
    <dbReference type="NCBI Taxonomy" id="1433147"/>
    <lineage>
        <taxon>Bacteria</taxon>
        <taxon>Bacillati</taxon>
        <taxon>Cyanobacteriota</taxon>
        <taxon>Cyanophyceae</taxon>
        <taxon>Oscillatoriophycideae</taxon>
        <taxon>Chroococcales</taxon>
        <taxon>Chroococcaceae</taxon>
        <taxon>Gloeocapsopsis</taxon>
        <taxon>Gloeocapsopsis dulcis</taxon>
    </lineage>
</organism>
<gene>
    <name evidence="1" type="ORF">BWI75_11655</name>
</gene>
<dbReference type="RefSeq" id="WP_105218550.1">
    <property type="nucleotide sequence ID" value="NZ_CAWNSU010000128.1"/>
</dbReference>
<accession>A0A6N8FWK3</accession>
<dbReference type="OrthoDB" id="9796404at2"/>
<dbReference type="Proteomes" id="UP000441797">
    <property type="component" value="Unassembled WGS sequence"/>
</dbReference>
<dbReference type="PANTHER" id="PTHR39550:SF1">
    <property type="entry name" value="SLL0658 PROTEIN"/>
    <property type="match status" value="1"/>
</dbReference>
<proteinExistence type="predicted"/>
<protein>
    <recommendedName>
        <fullName evidence="3">DUF3368 domain-containing protein</fullName>
    </recommendedName>
</protein>
<evidence type="ECO:0000313" key="1">
    <source>
        <dbReference type="EMBL" id="MUL36982.1"/>
    </source>
</evidence>